<dbReference type="AlphaFoldDB" id="A0A7S0GFU8"/>
<accession>A0A7S0GFU8</accession>
<dbReference type="PANTHER" id="PTHR48054:SF82">
    <property type="entry name" value="LRR RECEPTOR-LIKE SERINE_THREONINE-PROTEIN KINASE FLS2"/>
    <property type="match status" value="1"/>
</dbReference>
<dbReference type="Gene3D" id="3.80.10.10">
    <property type="entry name" value="Ribonuclease Inhibitor"/>
    <property type="match status" value="1"/>
</dbReference>
<evidence type="ECO:0000313" key="1">
    <source>
        <dbReference type="EMBL" id="CAD8417227.1"/>
    </source>
</evidence>
<dbReference type="EMBL" id="HBEL01028823">
    <property type="protein sequence ID" value="CAD8417227.1"/>
    <property type="molecule type" value="Transcribed_RNA"/>
</dbReference>
<dbReference type="PANTHER" id="PTHR48054">
    <property type="entry name" value="RECEPTOR KINASE-LIKE PROTEIN XA21"/>
    <property type="match status" value="1"/>
</dbReference>
<gene>
    <name evidence="1" type="ORF">PINE0816_LOCUS13362</name>
</gene>
<proteinExistence type="predicted"/>
<sequence length="111" mass="12408">MTQEELFLYRTKITGALPSEIGTLSKLKRLYLFDTKLEGSIPDSIGNLLNMEIIYLNYNYFKGSVPDSLCALRSRSLVDLWADCGGEETEIKCPCCTVCCEANSVCLDHIT</sequence>
<organism evidence="1">
    <name type="scientific">Proboscia inermis</name>
    <dbReference type="NCBI Taxonomy" id="420281"/>
    <lineage>
        <taxon>Eukaryota</taxon>
        <taxon>Sar</taxon>
        <taxon>Stramenopiles</taxon>
        <taxon>Ochrophyta</taxon>
        <taxon>Bacillariophyta</taxon>
        <taxon>Coscinodiscophyceae</taxon>
        <taxon>Rhizosoleniophycidae</taxon>
        <taxon>Rhizosoleniales</taxon>
        <taxon>Rhizosoleniaceae</taxon>
        <taxon>Proboscia</taxon>
    </lineage>
</organism>
<dbReference type="InterPro" id="IPR001611">
    <property type="entry name" value="Leu-rich_rpt"/>
</dbReference>
<dbReference type="Pfam" id="PF00560">
    <property type="entry name" value="LRR_1"/>
    <property type="match status" value="2"/>
</dbReference>
<name>A0A7S0GFU8_9STRA</name>
<dbReference type="SUPFAM" id="SSF52058">
    <property type="entry name" value="L domain-like"/>
    <property type="match status" value="1"/>
</dbReference>
<reference evidence="1" key="1">
    <citation type="submission" date="2021-01" db="EMBL/GenBank/DDBJ databases">
        <authorList>
            <person name="Corre E."/>
            <person name="Pelletier E."/>
            <person name="Niang G."/>
            <person name="Scheremetjew M."/>
            <person name="Finn R."/>
            <person name="Kale V."/>
            <person name="Holt S."/>
            <person name="Cochrane G."/>
            <person name="Meng A."/>
            <person name="Brown T."/>
            <person name="Cohen L."/>
        </authorList>
    </citation>
    <scope>NUCLEOTIDE SEQUENCE</scope>
    <source>
        <strain evidence="1">CCAP1064/1</strain>
    </source>
</reference>
<dbReference type="InterPro" id="IPR052592">
    <property type="entry name" value="LRR-RLK"/>
</dbReference>
<protein>
    <submittedName>
        <fullName evidence="1">Uncharacterized protein</fullName>
    </submittedName>
</protein>
<dbReference type="InterPro" id="IPR032675">
    <property type="entry name" value="LRR_dom_sf"/>
</dbReference>